<evidence type="ECO:0000256" key="2">
    <source>
        <dbReference type="ARBA" id="ARBA00022679"/>
    </source>
</evidence>
<dbReference type="SUPFAM" id="SSF53067">
    <property type="entry name" value="Actin-like ATPase domain"/>
    <property type="match status" value="2"/>
</dbReference>
<dbReference type="Proteomes" id="UP000005384">
    <property type="component" value="Unassembled WGS sequence"/>
</dbReference>
<keyword evidence="2" id="KW-0808">Transferase</keyword>
<reference evidence="6 7" key="1">
    <citation type="submission" date="2011-08" db="EMBL/GenBank/DDBJ databases">
        <title>The Genome Sequence of Clostridium hathewayi WAL-18680.</title>
        <authorList>
            <consortium name="The Broad Institute Genome Sequencing Platform"/>
            <person name="Earl A."/>
            <person name="Ward D."/>
            <person name="Feldgarden M."/>
            <person name="Gevers D."/>
            <person name="Finegold S.M."/>
            <person name="Summanen P.H."/>
            <person name="Molitoris D.R."/>
            <person name="Song M."/>
            <person name="Daigneault M."/>
            <person name="Allen-Vercoe E."/>
            <person name="Young S.K."/>
            <person name="Zeng Q."/>
            <person name="Gargeya S."/>
            <person name="Fitzgerald M."/>
            <person name="Haas B."/>
            <person name="Abouelleil A."/>
            <person name="Alvarado L."/>
            <person name="Arachchi H.M."/>
            <person name="Berlin A."/>
            <person name="Brown A."/>
            <person name="Chapman S.B."/>
            <person name="Chen Z."/>
            <person name="Dunbar C."/>
            <person name="Freedman E."/>
            <person name="Gearin G."/>
            <person name="Gellesch M."/>
            <person name="Goldberg J."/>
            <person name="Griggs A."/>
            <person name="Gujja S."/>
            <person name="Heiman D."/>
            <person name="Howarth C."/>
            <person name="Larson L."/>
            <person name="Lui A."/>
            <person name="MacDonald P.J.P."/>
            <person name="Montmayeur A."/>
            <person name="Murphy C."/>
            <person name="Neiman D."/>
            <person name="Pearson M."/>
            <person name="Priest M."/>
            <person name="Roberts A."/>
            <person name="Saif S."/>
            <person name="Shea T."/>
            <person name="Shenoy N."/>
            <person name="Sisk P."/>
            <person name="Stolte C."/>
            <person name="Sykes S."/>
            <person name="Wortman J."/>
            <person name="Nusbaum C."/>
            <person name="Birren B."/>
        </authorList>
    </citation>
    <scope>NUCLEOTIDE SEQUENCE [LARGE SCALE GENOMIC DNA]</scope>
    <source>
        <strain evidence="6 7">WAL-18680</strain>
    </source>
</reference>
<evidence type="ECO:0000313" key="7">
    <source>
        <dbReference type="Proteomes" id="UP000005384"/>
    </source>
</evidence>
<protein>
    <recommendedName>
        <fullName evidence="8">Glycerol kinase</fullName>
    </recommendedName>
</protein>
<dbReference type="GO" id="GO:0005975">
    <property type="term" value="P:carbohydrate metabolic process"/>
    <property type="evidence" value="ECO:0007669"/>
    <property type="project" value="InterPro"/>
</dbReference>
<organism evidence="6 7">
    <name type="scientific">Hungatella hathewayi WAL-18680</name>
    <dbReference type="NCBI Taxonomy" id="742737"/>
    <lineage>
        <taxon>Bacteria</taxon>
        <taxon>Bacillati</taxon>
        <taxon>Bacillota</taxon>
        <taxon>Clostridia</taxon>
        <taxon>Lachnospirales</taxon>
        <taxon>Lachnospiraceae</taxon>
        <taxon>Hungatella</taxon>
    </lineage>
</organism>
<dbReference type="InterPro" id="IPR000577">
    <property type="entry name" value="Carb_kinase_FGGY"/>
</dbReference>
<dbReference type="AlphaFoldDB" id="G5IM80"/>
<dbReference type="PANTHER" id="PTHR43095:SF2">
    <property type="entry name" value="GLUCONOKINASE"/>
    <property type="match status" value="1"/>
</dbReference>
<gene>
    <name evidence="6" type="ORF">HMPREF9473_04608</name>
</gene>
<comment type="caution">
    <text evidence="6">The sequence shown here is derived from an EMBL/GenBank/DDBJ whole genome shotgun (WGS) entry which is preliminary data.</text>
</comment>
<dbReference type="InterPro" id="IPR018485">
    <property type="entry name" value="FGGY_C"/>
</dbReference>
<evidence type="ECO:0000313" key="6">
    <source>
        <dbReference type="EMBL" id="EHI57499.1"/>
    </source>
</evidence>
<dbReference type="CDD" id="cd07779">
    <property type="entry name" value="ASKHA_NBD_FGGY_YgcE-like"/>
    <property type="match status" value="1"/>
</dbReference>
<evidence type="ECO:0000256" key="3">
    <source>
        <dbReference type="ARBA" id="ARBA00022777"/>
    </source>
</evidence>
<dbReference type="RefSeq" id="WP_006782596.1">
    <property type="nucleotide sequence ID" value="NZ_CP040506.1"/>
</dbReference>
<evidence type="ECO:0000256" key="1">
    <source>
        <dbReference type="ARBA" id="ARBA00009156"/>
    </source>
</evidence>
<name>G5IM80_9FIRM</name>
<dbReference type="Gene3D" id="3.30.420.40">
    <property type="match status" value="2"/>
</dbReference>
<accession>G5IM80</accession>
<keyword evidence="7" id="KW-1185">Reference proteome</keyword>
<dbReference type="InterPro" id="IPR018484">
    <property type="entry name" value="FGGY_N"/>
</dbReference>
<dbReference type="PANTHER" id="PTHR43095">
    <property type="entry name" value="SUGAR KINASE"/>
    <property type="match status" value="1"/>
</dbReference>
<dbReference type="Pfam" id="PF00370">
    <property type="entry name" value="FGGY_N"/>
    <property type="match status" value="1"/>
</dbReference>
<evidence type="ECO:0000259" key="5">
    <source>
        <dbReference type="Pfam" id="PF02782"/>
    </source>
</evidence>
<dbReference type="HOGENOM" id="CLU_009281_3_3_9"/>
<keyword evidence="3" id="KW-0418">Kinase</keyword>
<dbReference type="PATRIC" id="fig|742737.3.peg.4595"/>
<comment type="similarity">
    <text evidence="1">Belongs to the FGGY kinase family.</text>
</comment>
<dbReference type="PIRSF" id="PIRSF000538">
    <property type="entry name" value="GlpK"/>
    <property type="match status" value="1"/>
</dbReference>
<feature type="domain" description="Carbohydrate kinase FGGY C-terminal" evidence="5">
    <location>
        <begin position="257"/>
        <end position="445"/>
    </location>
</feature>
<dbReference type="EMBL" id="ADLN01000120">
    <property type="protein sequence ID" value="EHI57499.1"/>
    <property type="molecule type" value="Genomic_DNA"/>
</dbReference>
<evidence type="ECO:0000259" key="4">
    <source>
        <dbReference type="Pfam" id="PF00370"/>
    </source>
</evidence>
<dbReference type="InterPro" id="IPR043129">
    <property type="entry name" value="ATPase_NBD"/>
</dbReference>
<proteinExistence type="inferred from homology"/>
<evidence type="ECO:0008006" key="8">
    <source>
        <dbReference type="Google" id="ProtNLM"/>
    </source>
</evidence>
<dbReference type="GO" id="GO:0016301">
    <property type="term" value="F:kinase activity"/>
    <property type="evidence" value="ECO:0007669"/>
    <property type="project" value="UniProtKB-KW"/>
</dbReference>
<dbReference type="InterPro" id="IPR050406">
    <property type="entry name" value="FGGY_Carb_Kinase"/>
</dbReference>
<feature type="domain" description="Carbohydrate kinase FGGY N-terminal" evidence="4">
    <location>
        <begin position="4"/>
        <end position="246"/>
    </location>
</feature>
<sequence length="507" mass="55631">MSSILVIDTGTSSMRGILFHESGNILLNERRKYFMTVNENGAAEQNPADFAGCLTDICTACQSFAAREKETIAALAFTSQRSSILPLTKDRKPMGNVITWYDKRSADICQEIQEKYGNEIYDISGVRPTPVLSAPKITWLKRNRPHIYEKADKIVGIHDYLIFLCTGRLVTDVTLGSRTCFMDIRKLCWSSRLLELFGVDREKLCELLPPGSTAGTLTSGFAGATGLPAGTPVISAGGDQQCSVLGQGLFHPGETGVTTGTGAYLSMVCDTPVFDSLRRVNVSTAVTAGQWILEASTMSAGSAYDWFNRLFCYEPGQRYPTEQINREVSESMPGAGGVLMLPDLAGRGCPDWDDWARGLFYNLSLSTTRGDCARAVLEGIAYEIAECHKVLCSISPKTDKIRSTGGLANITKFNQMLTDMIEFPVERCIIEETTAIGAFLVATQALGWFASAEEAYKELYSDAENVLHFEPIPAEVQLYGELNAVRKQLVQSLPNHNLIGQLMKLRL</sequence>
<dbReference type="Pfam" id="PF02782">
    <property type="entry name" value="FGGY_C"/>
    <property type="match status" value="1"/>
</dbReference>